<proteinExistence type="inferred from homology"/>
<gene>
    <name evidence="7" type="ORF">CLV92_1164</name>
</gene>
<accession>A0A2S6ID94</accession>
<dbReference type="GO" id="GO:0009424">
    <property type="term" value="C:bacterial-type flagellum hook"/>
    <property type="evidence" value="ECO:0007669"/>
    <property type="project" value="InterPro"/>
</dbReference>
<dbReference type="RefSeq" id="WP_104435047.1">
    <property type="nucleotide sequence ID" value="NZ_PTJD01000016.1"/>
</dbReference>
<comment type="subcellular location">
    <subcellularLocation>
        <location evidence="1">Bacterial flagellum</location>
    </subcellularLocation>
</comment>
<dbReference type="InterPro" id="IPR046358">
    <property type="entry name" value="Flagellin_C"/>
</dbReference>
<keyword evidence="3" id="KW-0975">Bacterial flagellum</keyword>
<feature type="domain" description="Flagellin N-terminal" evidence="5">
    <location>
        <begin position="6"/>
        <end position="131"/>
    </location>
</feature>
<evidence type="ECO:0000256" key="1">
    <source>
        <dbReference type="ARBA" id="ARBA00004365"/>
    </source>
</evidence>
<protein>
    <submittedName>
        <fullName evidence="7">Flagellar hook-associated protein 3 FlgL</fullName>
    </submittedName>
</protein>
<dbReference type="GO" id="GO:0005198">
    <property type="term" value="F:structural molecule activity"/>
    <property type="evidence" value="ECO:0007669"/>
    <property type="project" value="InterPro"/>
</dbReference>
<evidence type="ECO:0000259" key="6">
    <source>
        <dbReference type="Pfam" id="PF00700"/>
    </source>
</evidence>
<dbReference type="GO" id="GO:0071973">
    <property type="term" value="P:bacterial-type flagellum-dependent cell motility"/>
    <property type="evidence" value="ECO:0007669"/>
    <property type="project" value="InterPro"/>
</dbReference>
<evidence type="ECO:0000256" key="4">
    <source>
        <dbReference type="SAM" id="MobiDB-lite"/>
    </source>
</evidence>
<keyword evidence="7" id="KW-0282">Flagellum</keyword>
<keyword evidence="7" id="KW-0969">Cilium</keyword>
<sequence>MLGRITHRTTAATSLANLQANQLRQSKLQEQLTSGKSISKASDNPAAAAEALRHRSDIAANEQYARNITDGRMLLDVQEGVLDSALKGLQKVKALAVQGASTGNNDAAAREAIAKQVDAIREELLGAANTKHLGRAVFGGNADITAAYEADGTYNGNSASIKRSAAPGVDVDINIPGASAFGTGTTAAPPTAADNTFKALEDLSAALRSGTGATITASLGNVELGLDRITGALASIGARGNQLAALQDTTEARGDYLSNALEEVEGVDIAKAMVEFNLQNTAYQAALAATAKVIQPTLLDFLR</sequence>
<dbReference type="InterPro" id="IPR001492">
    <property type="entry name" value="Flagellin"/>
</dbReference>
<feature type="domain" description="Flagellin C-terminal" evidence="6">
    <location>
        <begin position="222"/>
        <end position="302"/>
    </location>
</feature>
<evidence type="ECO:0000313" key="7">
    <source>
        <dbReference type="EMBL" id="PPK92143.1"/>
    </source>
</evidence>
<organism evidence="7 8">
    <name type="scientific">Kineococcus xinjiangensis</name>
    <dbReference type="NCBI Taxonomy" id="512762"/>
    <lineage>
        <taxon>Bacteria</taxon>
        <taxon>Bacillati</taxon>
        <taxon>Actinomycetota</taxon>
        <taxon>Actinomycetes</taxon>
        <taxon>Kineosporiales</taxon>
        <taxon>Kineosporiaceae</taxon>
        <taxon>Kineococcus</taxon>
    </lineage>
</organism>
<dbReference type="InterPro" id="IPR001029">
    <property type="entry name" value="Flagellin_N"/>
</dbReference>
<dbReference type="Pfam" id="PF00669">
    <property type="entry name" value="Flagellin_N"/>
    <property type="match status" value="1"/>
</dbReference>
<dbReference type="Proteomes" id="UP000239485">
    <property type="component" value="Unassembled WGS sequence"/>
</dbReference>
<evidence type="ECO:0000256" key="3">
    <source>
        <dbReference type="ARBA" id="ARBA00023143"/>
    </source>
</evidence>
<evidence type="ECO:0000259" key="5">
    <source>
        <dbReference type="Pfam" id="PF00669"/>
    </source>
</evidence>
<feature type="region of interest" description="Disordered" evidence="4">
    <location>
        <begin position="27"/>
        <end position="48"/>
    </location>
</feature>
<keyword evidence="8" id="KW-1185">Reference proteome</keyword>
<dbReference type="AlphaFoldDB" id="A0A2S6ID94"/>
<dbReference type="Gene3D" id="1.20.1330.10">
    <property type="entry name" value="f41 fragment of flagellin, N-terminal domain"/>
    <property type="match status" value="1"/>
</dbReference>
<comment type="caution">
    <text evidence="7">The sequence shown here is derived from an EMBL/GenBank/DDBJ whole genome shotgun (WGS) entry which is preliminary data.</text>
</comment>
<name>A0A2S6ID94_9ACTN</name>
<dbReference type="SUPFAM" id="SSF64518">
    <property type="entry name" value="Phase 1 flagellin"/>
    <property type="match status" value="1"/>
</dbReference>
<dbReference type="Pfam" id="PF00700">
    <property type="entry name" value="Flagellin_C"/>
    <property type="match status" value="1"/>
</dbReference>
<reference evidence="7 8" key="1">
    <citation type="submission" date="2018-02" db="EMBL/GenBank/DDBJ databases">
        <title>Genomic Encyclopedia of Archaeal and Bacterial Type Strains, Phase II (KMG-II): from individual species to whole genera.</title>
        <authorList>
            <person name="Goeker M."/>
        </authorList>
    </citation>
    <scope>NUCLEOTIDE SEQUENCE [LARGE SCALE GENOMIC DNA]</scope>
    <source>
        <strain evidence="7 8">DSM 22857</strain>
    </source>
</reference>
<dbReference type="PANTHER" id="PTHR42792">
    <property type="entry name" value="FLAGELLIN"/>
    <property type="match status" value="1"/>
</dbReference>
<keyword evidence="7" id="KW-0966">Cell projection</keyword>
<dbReference type="OrthoDB" id="9758307at2"/>
<dbReference type="EMBL" id="PTJD01000016">
    <property type="protein sequence ID" value="PPK92143.1"/>
    <property type="molecule type" value="Genomic_DNA"/>
</dbReference>
<comment type="similarity">
    <text evidence="2">Belongs to the bacterial flagellin family.</text>
</comment>
<dbReference type="PANTHER" id="PTHR42792:SF1">
    <property type="entry name" value="FLAGELLAR HOOK-ASSOCIATED PROTEIN 3"/>
    <property type="match status" value="1"/>
</dbReference>
<evidence type="ECO:0000313" key="8">
    <source>
        <dbReference type="Proteomes" id="UP000239485"/>
    </source>
</evidence>
<evidence type="ECO:0000256" key="2">
    <source>
        <dbReference type="ARBA" id="ARBA00005709"/>
    </source>
</evidence>
<feature type="compositionally biased region" description="Polar residues" evidence="4">
    <location>
        <begin position="27"/>
        <end position="42"/>
    </location>
</feature>
<dbReference type="InterPro" id="IPR013384">
    <property type="entry name" value="Flagell_FlgL"/>
</dbReference>
<dbReference type="NCBIfam" id="TIGR02550">
    <property type="entry name" value="flagell_flgL"/>
    <property type="match status" value="1"/>
</dbReference>